<evidence type="ECO:0000256" key="1">
    <source>
        <dbReference type="ARBA" id="ARBA00022679"/>
    </source>
</evidence>
<evidence type="ECO:0000259" key="3">
    <source>
        <dbReference type="PROSITE" id="PS51186"/>
    </source>
</evidence>
<gene>
    <name evidence="4" type="ORF">CSTERTH_03750</name>
</gene>
<dbReference type="PROSITE" id="PS51186">
    <property type="entry name" value="GNAT"/>
    <property type="match status" value="1"/>
</dbReference>
<dbReference type="PANTHER" id="PTHR43420">
    <property type="entry name" value="ACETYLTRANSFERASE"/>
    <property type="match status" value="1"/>
</dbReference>
<name>A0A1B1YBT7_THEST</name>
<dbReference type="AlphaFoldDB" id="A0A1B1YBT7"/>
<accession>A0A1B1YBT7</accession>
<protein>
    <submittedName>
        <fullName evidence="4">GNAT family acetyltransferase</fullName>
    </submittedName>
</protein>
<reference evidence="4 5" key="1">
    <citation type="submission" date="2016-02" db="EMBL/GenBank/DDBJ databases">
        <title>Comparison of Clostridium stercorarium subspecies using comparative genomics and transcriptomics.</title>
        <authorList>
            <person name="Schellenberg J."/>
            <person name="Thallinger G."/>
            <person name="Levin D.B."/>
            <person name="Zhang X."/>
            <person name="Alvare G."/>
            <person name="Fristensky B."/>
            <person name="Sparling R."/>
        </authorList>
    </citation>
    <scope>NUCLEOTIDE SEQUENCE [LARGE SCALE GENOMIC DNA]</scope>
    <source>
        <strain evidence="4 5">DSM 2910</strain>
    </source>
</reference>
<dbReference type="EMBL" id="CP014672">
    <property type="protein sequence ID" value="ANW98212.1"/>
    <property type="molecule type" value="Genomic_DNA"/>
</dbReference>
<sequence>MEFRRAVTADLNEIMVIIKQAQDYLKNAGINQWQNNYPNIEVMNRDIENKNCYVLVDGDIIVGTVTVIFGVEKSYEYIDGKWLSDLDYAVVHRIAVRAEYKGKGLASVMMRNVEHMCLEKGIHSIKVDTHEDNRSMQRFLQKNGFVYCGVIYLQDGSKRLAFEKLLTGNGRG</sequence>
<dbReference type="Gene3D" id="3.40.630.30">
    <property type="match status" value="1"/>
</dbReference>
<evidence type="ECO:0000313" key="4">
    <source>
        <dbReference type="EMBL" id="ANW98212.1"/>
    </source>
</evidence>
<dbReference type="InterPro" id="IPR016181">
    <property type="entry name" value="Acyl_CoA_acyltransferase"/>
</dbReference>
<dbReference type="Pfam" id="PF00583">
    <property type="entry name" value="Acetyltransf_1"/>
    <property type="match status" value="1"/>
</dbReference>
<dbReference type="InterPro" id="IPR050680">
    <property type="entry name" value="YpeA/RimI_acetyltransf"/>
</dbReference>
<dbReference type="InterPro" id="IPR000182">
    <property type="entry name" value="GNAT_dom"/>
</dbReference>
<evidence type="ECO:0000256" key="2">
    <source>
        <dbReference type="ARBA" id="ARBA00023315"/>
    </source>
</evidence>
<dbReference type="RefSeq" id="WP_015358503.1">
    <property type="nucleotide sequence ID" value="NZ_CP014672.1"/>
</dbReference>
<keyword evidence="1 4" id="KW-0808">Transferase</keyword>
<proteinExistence type="predicted"/>
<dbReference type="SUPFAM" id="SSF55729">
    <property type="entry name" value="Acyl-CoA N-acyltransferases (Nat)"/>
    <property type="match status" value="1"/>
</dbReference>
<dbReference type="GO" id="GO:0016747">
    <property type="term" value="F:acyltransferase activity, transferring groups other than amino-acyl groups"/>
    <property type="evidence" value="ECO:0007669"/>
    <property type="project" value="InterPro"/>
</dbReference>
<keyword evidence="2" id="KW-0012">Acyltransferase</keyword>
<dbReference type="Proteomes" id="UP000092971">
    <property type="component" value="Chromosome"/>
</dbReference>
<organism evidence="4 5">
    <name type="scientific">Thermoclostridium stercorarium subsp. thermolacticum DSM 2910</name>
    <dbReference type="NCBI Taxonomy" id="1121336"/>
    <lineage>
        <taxon>Bacteria</taxon>
        <taxon>Bacillati</taxon>
        <taxon>Bacillota</taxon>
        <taxon>Clostridia</taxon>
        <taxon>Eubacteriales</taxon>
        <taxon>Oscillospiraceae</taxon>
        <taxon>Thermoclostridium</taxon>
    </lineage>
</organism>
<feature type="domain" description="N-acetyltransferase" evidence="3">
    <location>
        <begin position="1"/>
        <end position="167"/>
    </location>
</feature>
<dbReference type="CDD" id="cd04301">
    <property type="entry name" value="NAT_SF"/>
    <property type="match status" value="1"/>
</dbReference>
<evidence type="ECO:0000313" key="5">
    <source>
        <dbReference type="Proteomes" id="UP000092971"/>
    </source>
</evidence>
<dbReference type="OrthoDB" id="9796381at2"/>